<feature type="compositionally biased region" description="Low complexity" evidence="1">
    <location>
        <begin position="115"/>
        <end position="129"/>
    </location>
</feature>
<feature type="region of interest" description="Disordered" evidence="1">
    <location>
        <begin position="1"/>
        <end position="182"/>
    </location>
</feature>
<name>A0A2R6Q7K4_9APHY</name>
<accession>A0A2R6Q7K4</accession>
<keyword evidence="2" id="KW-1133">Transmembrane helix</keyword>
<feature type="compositionally biased region" description="Polar residues" evidence="1">
    <location>
        <begin position="35"/>
        <end position="60"/>
    </location>
</feature>
<evidence type="ECO:0000313" key="3">
    <source>
        <dbReference type="EMBL" id="PSS03730.1"/>
    </source>
</evidence>
<feature type="compositionally biased region" description="Low complexity" evidence="1">
    <location>
        <begin position="75"/>
        <end position="92"/>
    </location>
</feature>
<reference evidence="3 4" key="1">
    <citation type="submission" date="2018-02" db="EMBL/GenBank/DDBJ databases">
        <title>Genome sequence of the basidiomycete white-rot fungus Phlebia centrifuga.</title>
        <authorList>
            <person name="Granchi Z."/>
            <person name="Peng M."/>
            <person name="de Vries R.P."/>
            <person name="Hilden K."/>
            <person name="Makela M.R."/>
            <person name="Grigoriev I."/>
            <person name="Riley R."/>
        </authorList>
    </citation>
    <scope>NUCLEOTIDE SEQUENCE [LARGE SCALE GENOMIC DNA]</scope>
    <source>
        <strain evidence="3 4">FBCC195</strain>
    </source>
</reference>
<keyword evidence="4" id="KW-1185">Reference proteome</keyword>
<dbReference type="Gene3D" id="2.60.120.260">
    <property type="entry name" value="Galactose-binding domain-like"/>
    <property type="match status" value="1"/>
</dbReference>
<evidence type="ECO:0000256" key="1">
    <source>
        <dbReference type="SAM" id="MobiDB-lite"/>
    </source>
</evidence>
<feature type="compositionally biased region" description="Acidic residues" evidence="1">
    <location>
        <begin position="139"/>
        <end position="153"/>
    </location>
</feature>
<feature type="transmembrane region" description="Helical" evidence="2">
    <location>
        <begin position="325"/>
        <end position="348"/>
    </location>
</feature>
<keyword evidence="2" id="KW-0472">Membrane</keyword>
<keyword evidence="2" id="KW-0812">Transmembrane</keyword>
<evidence type="ECO:0000256" key="2">
    <source>
        <dbReference type="SAM" id="Phobius"/>
    </source>
</evidence>
<gene>
    <name evidence="3" type="ORF">PHLCEN_2v3955</name>
</gene>
<proteinExistence type="predicted"/>
<comment type="caution">
    <text evidence="3">The sequence shown here is derived from an EMBL/GenBank/DDBJ whole genome shotgun (WGS) entry which is preliminary data.</text>
</comment>
<feature type="compositionally biased region" description="Low complexity" evidence="1">
    <location>
        <begin position="99"/>
        <end position="108"/>
    </location>
</feature>
<feature type="compositionally biased region" description="Polar residues" evidence="1">
    <location>
        <begin position="157"/>
        <end position="170"/>
    </location>
</feature>
<sequence length="496" mass="52687">MAQPDYRTLYMRKATQSARRRRGQQQQQQQQQQQPKGQTMGPTKMKSNMMDNDSASTNPPTNFPFKAMDSNGDITSSSQQPSATKSSNPFNPGNGGSNSGSSGSPGNSSNGGSGPSSNGSSNGNSNGSSQNTKNGNTDSDGDSDDDDDDDGDDDSKPNNGKTNNDTSVNTDPGCETVNENDGRLQYTGNWTLESKDPNGLYFTSHTTTTAGSQVAITFNGTSVTVIGVVHASNITDPPSQAAASYAIDTDTPIQLPLPFTDRDIPNQQFFESADLPLGSHRLVINVTSNGSQYTLSSLKLCTTVTNSVAAAIPPSSRPTSRISDAAIVGGVLGGVAFLFSVILGFILVHRRNRKARGTRTAHSPILSWLQRRTVFTSSDSIMRNNPSNVSSVDPFDKNPAAENLKHAESIRDSASIYSLDKNLPLPPVIPPTPLSQIAVLREPARPESSFSNFSYAPALTLPPVSDHALPASADPEGHLSLPPHPPLSVMQRPQPF</sequence>
<organism evidence="3 4">
    <name type="scientific">Hermanssonia centrifuga</name>
    <dbReference type="NCBI Taxonomy" id="98765"/>
    <lineage>
        <taxon>Eukaryota</taxon>
        <taxon>Fungi</taxon>
        <taxon>Dikarya</taxon>
        <taxon>Basidiomycota</taxon>
        <taxon>Agaricomycotina</taxon>
        <taxon>Agaricomycetes</taxon>
        <taxon>Polyporales</taxon>
        <taxon>Meruliaceae</taxon>
        <taxon>Hermanssonia</taxon>
    </lineage>
</organism>
<dbReference type="Proteomes" id="UP000186601">
    <property type="component" value="Unassembled WGS sequence"/>
</dbReference>
<dbReference type="AlphaFoldDB" id="A0A2R6Q7K4"/>
<evidence type="ECO:0000313" key="4">
    <source>
        <dbReference type="Proteomes" id="UP000186601"/>
    </source>
</evidence>
<protein>
    <submittedName>
        <fullName evidence="3">Uncharacterized protein</fullName>
    </submittedName>
</protein>
<dbReference type="EMBL" id="MLYV02000382">
    <property type="protein sequence ID" value="PSS03730.1"/>
    <property type="molecule type" value="Genomic_DNA"/>
</dbReference>
<dbReference type="OrthoDB" id="3006363at2759"/>
<feature type="region of interest" description="Disordered" evidence="1">
    <location>
        <begin position="464"/>
        <end position="496"/>
    </location>
</feature>
<feature type="compositionally biased region" description="Low complexity" evidence="1">
    <location>
        <begin position="24"/>
        <end position="34"/>
    </location>
</feature>